<name>A0A067H3P4_CITSI</name>
<dbReference type="Gene3D" id="3.20.80.10">
    <property type="entry name" value="Regulatory factor, effector binding domain"/>
    <property type="match status" value="1"/>
</dbReference>
<feature type="chain" id="PRO_5001638363" description="SOUL heme-binding protein" evidence="2">
    <location>
        <begin position="23"/>
        <end position="211"/>
    </location>
</feature>
<dbReference type="InterPro" id="IPR011256">
    <property type="entry name" value="Reg_factor_effector_dom_sf"/>
</dbReference>
<keyword evidence="2" id="KW-0732">Signal</keyword>
<dbReference type="EMBL" id="KK784875">
    <property type="protein sequence ID" value="KDO82312.1"/>
    <property type="molecule type" value="Genomic_DNA"/>
</dbReference>
<evidence type="ECO:0000313" key="3">
    <source>
        <dbReference type="EMBL" id="KDO82312.1"/>
    </source>
</evidence>
<dbReference type="eggNOG" id="ENOG502RYD7">
    <property type="taxonomic scope" value="Eukaryota"/>
</dbReference>
<evidence type="ECO:0000256" key="2">
    <source>
        <dbReference type="SAM" id="SignalP"/>
    </source>
</evidence>
<accession>A0A067H3P4</accession>
<proteinExistence type="inferred from homology"/>
<dbReference type="Proteomes" id="UP000027120">
    <property type="component" value="Unassembled WGS sequence"/>
</dbReference>
<dbReference type="InterPro" id="IPR006917">
    <property type="entry name" value="SOUL_heme-bd"/>
</dbReference>
<evidence type="ECO:0008006" key="5">
    <source>
        <dbReference type="Google" id="ProtNLM"/>
    </source>
</evidence>
<evidence type="ECO:0000256" key="1">
    <source>
        <dbReference type="ARBA" id="ARBA00009817"/>
    </source>
</evidence>
<gene>
    <name evidence="3" type="ORF">CISIN_1g028252mg</name>
</gene>
<dbReference type="PANTHER" id="PTHR11220">
    <property type="entry name" value="HEME-BINDING PROTEIN-RELATED"/>
    <property type="match status" value="1"/>
</dbReference>
<evidence type="ECO:0000313" key="4">
    <source>
        <dbReference type="Proteomes" id="UP000027120"/>
    </source>
</evidence>
<feature type="signal peptide" evidence="2">
    <location>
        <begin position="1"/>
        <end position="22"/>
    </location>
</feature>
<dbReference type="Pfam" id="PF04832">
    <property type="entry name" value="SOUL"/>
    <property type="match status" value="1"/>
</dbReference>
<reference evidence="3 4" key="1">
    <citation type="submission" date="2014-04" db="EMBL/GenBank/DDBJ databases">
        <authorList>
            <consortium name="International Citrus Genome Consortium"/>
            <person name="Gmitter F."/>
            <person name="Chen C."/>
            <person name="Farmerie W."/>
            <person name="Harkins T."/>
            <person name="Desany B."/>
            <person name="Mohiuddin M."/>
            <person name="Kodira C."/>
            <person name="Borodovsky M."/>
            <person name="Lomsadze A."/>
            <person name="Burns P."/>
            <person name="Jenkins J."/>
            <person name="Prochnik S."/>
            <person name="Shu S."/>
            <person name="Chapman J."/>
            <person name="Pitluck S."/>
            <person name="Schmutz J."/>
            <person name="Rokhsar D."/>
        </authorList>
    </citation>
    <scope>NUCLEOTIDE SEQUENCE</scope>
</reference>
<dbReference type="AlphaFoldDB" id="A0A067H3P4"/>
<dbReference type="PaxDb" id="2711-XP_006483919.1"/>
<dbReference type="SUPFAM" id="SSF55136">
    <property type="entry name" value="Probable bacterial effector-binding domain"/>
    <property type="match status" value="1"/>
</dbReference>
<comment type="similarity">
    <text evidence="1">Belongs to the HEBP family.</text>
</comment>
<organism evidence="3 4">
    <name type="scientific">Citrus sinensis</name>
    <name type="common">Sweet orange</name>
    <name type="synonym">Citrus aurantium var. sinensis</name>
    <dbReference type="NCBI Taxonomy" id="2711"/>
    <lineage>
        <taxon>Eukaryota</taxon>
        <taxon>Viridiplantae</taxon>
        <taxon>Streptophyta</taxon>
        <taxon>Embryophyta</taxon>
        <taxon>Tracheophyta</taxon>
        <taxon>Spermatophyta</taxon>
        <taxon>Magnoliopsida</taxon>
        <taxon>eudicotyledons</taxon>
        <taxon>Gunneridae</taxon>
        <taxon>Pentapetalae</taxon>
        <taxon>rosids</taxon>
        <taxon>malvids</taxon>
        <taxon>Sapindales</taxon>
        <taxon>Rutaceae</taxon>
        <taxon>Aurantioideae</taxon>
        <taxon>Citrus</taxon>
    </lineage>
</organism>
<dbReference type="PANTHER" id="PTHR11220:SF36">
    <property type="entry name" value="SOUL HEME-BINDING PROTEIN"/>
    <property type="match status" value="1"/>
</dbReference>
<keyword evidence="4" id="KW-1185">Reference proteome</keyword>
<dbReference type="SMR" id="A0A067H3P4"/>
<protein>
    <recommendedName>
        <fullName evidence="5">SOUL heme-binding protein</fullName>
    </recommendedName>
</protein>
<dbReference type="FunFam" id="3.20.80.10:FF:000002">
    <property type="entry name" value="Heme-binding protein 2"/>
    <property type="match status" value="1"/>
</dbReference>
<sequence length="211" mass="23623">MGLHLVPIVLPVCLVLSGFAIAMESPHYAVVHSESDFEIRLYGEAFWASALVQRSSFQNSTKQGFHRLYQYIHGANLNSARFPVTAPVLTSINPTTANGSVCYVKIYLTAKSPPQPNSELNLEIEKWTSHCIAVRKFSGFAKDDNINKEVEALMNSLNLHFTGNTSITEDKLSYTIAQYNSSRHQAGRLNEVWMNVPGFNAEGCSNYRRNY</sequence>